<gene>
    <name evidence="1" type="ORF">H3C67_02740</name>
</gene>
<dbReference type="Proteomes" id="UP000781173">
    <property type="component" value="Unassembled WGS sequence"/>
</dbReference>
<sequence length="305" mass="35574">MKSFSKFAFIALFISAGAVALALAYFVFNFLSSLNSKPERNFINSFQIESSSCLENEVFDEEYRICLPVCDDGCPNIQNNIGDMIRIANDNKAEFSTDGNVANKRKISSYVIDSNNFDLRSQRLYTTLEKKKTSIEQVASQRNAWKRLSEIMLPDQRKSIEELYFYQEKTDQTALLFDKIDKDKNQLWLNHNFLIDFENRIVEENLDVTVISFTGLYLMNYDYYTIFSEMYPYSTEIKPVEFKGTFVSSKARNSVQADFIDSFTNFVLRNKPLGGSIADEKVRFFYDYPELINLRDYLRGRLFNK</sequence>
<protein>
    <submittedName>
        <fullName evidence="1">Uncharacterized protein</fullName>
    </submittedName>
</protein>
<name>A0A952AHQ7_9BACT</name>
<accession>A0A952AHQ7</accession>
<evidence type="ECO:0000313" key="2">
    <source>
        <dbReference type="Proteomes" id="UP000781173"/>
    </source>
</evidence>
<comment type="caution">
    <text evidence="1">The sequence shown here is derived from an EMBL/GenBank/DDBJ whole genome shotgun (WGS) entry which is preliminary data.</text>
</comment>
<dbReference type="EMBL" id="JACFOF010000005">
    <property type="protein sequence ID" value="MBW7953679.1"/>
    <property type="molecule type" value="Genomic_DNA"/>
</dbReference>
<organism evidence="1 2">
    <name type="scientific">Candidatus Dojkabacteria bacterium</name>
    <dbReference type="NCBI Taxonomy" id="2099670"/>
    <lineage>
        <taxon>Bacteria</taxon>
        <taxon>Candidatus Dojkabacteria</taxon>
    </lineage>
</organism>
<reference evidence="1" key="1">
    <citation type="journal article" date="2022" name="ISME J.">
        <title>A general approach to explore prokaryotic protein glycosylation reveals the unique surface layer modulation of an anammox bacterium.</title>
        <authorList>
            <person name="Pabst M."/>
            <person name="Grouzdev D.S."/>
            <person name="Lawson C.E."/>
            <person name="Kleikamp H.B.C."/>
            <person name="de Ram C."/>
            <person name="Louwen R."/>
            <person name="Lin Y.M."/>
            <person name="Lucker S."/>
            <person name="van Loosdrecht M.C.M."/>
            <person name="Laureni M."/>
        </authorList>
    </citation>
    <scope>NUCLEOTIDE SEQUENCE</scope>
    <source>
        <strain evidence="1">BROCD043</strain>
    </source>
</reference>
<proteinExistence type="predicted"/>
<evidence type="ECO:0000313" key="1">
    <source>
        <dbReference type="EMBL" id="MBW7953679.1"/>
    </source>
</evidence>
<dbReference type="AlphaFoldDB" id="A0A952AHQ7"/>